<evidence type="ECO:0000313" key="4">
    <source>
        <dbReference type="Proteomes" id="UP000707356"/>
    </source>
</evidence>
<reference evidence="3" key="2">
    <citation type="journal article" date="2022" name="Microbiol. Resour. Announc.">
        <title>Metagenome Sequencing to Explore Phylogenomics of Terrestrial Cyanobacteria.</title>
        <authorList>
            <person name="Ward R.D."/>
            <person name="Stajich J.E."/>
            <person name="Johansen J.R."/>
            <person name="Huntemann M."/>
            <person name="Clum A."/>
            <person name="Foster B."/>
            <person name="Foster B."/>
            <person name="Roux S."/>
            <person name="Palaniappan K."/>
            <person name="Varghese N."/>
            <person name="Mukherjee S."/>
            <person name="Reddy T.B.K."/>
            <person name="Daum C."/>
            <person name="Copeland A."/>
            <person name="Chen I.A."/>
            <person name="Ivanova N.N."/>
            <person name="Kyrpides N.C."/>
            <person name="Shapiro N."/>
            <person name="Eloe-Fadrosh E.A."/>
            <person name="Pietrasiak N."/>
        </authorList>
    </citation>
    <scope>NUCLEOTIDE SEQUENCE</scope>
    <source>
        <strain evidence="3">GSE-TBD4-15B</strain>
    </source>
</reference>
<organism evidence="3 4">
    <name type="scientific">Pegethrix bostrychoides GSE-TBD4-15B</name>
    <dbReference type="NCBI Taxonomy" id="2839662"/>
    <lineage>
        <taxon>Bacteria</taxon>
        <taxon>Bacillati</taxon>
        <taxon>Cyanobacteriota</taxon>
        <taxon>Cyanophyceae</taxon>
        <taxon>Oculatellales</taxon>
        <taxon>Oculatellaceae</taxon>
        <taxon>Pegethrix</taxon>
    </lineage>
</organism>
<dbReference type="AlphaFoldDB" id="A0A951PEH7"/>
<dbReference type="Proteomes" id="UP000707356">
    <property type="component" value="Unassembled WGS sequence"/>
</dbReference>
<proteinExistence type="predicted"/>
<dbReference type="PANTHER" id="PTHR47691">
    <property type="entry name" value="REGULATOR-RELATED"/>
    <property type="match status" value="1"/>
</dbReference>
<dbReference type="Gene3D" id="3.40.50.300">
    <property type="entry name" value="P-loop containing nucleotide triphosphate hydrolases"/>
    <property type="match status" value="1"/>
</dbReference>
<dbReference type="Pfam" id="PF05729">
    <property type="entry name" value="NACHT"/>
    <property type="match status" value="1"/>
</dbReference>
<protein>
    <submittedName>
        <fullName evidence="3">NACHT domain-containing protein</fullName>
    </submittedName>
</protein>
<accession>A0A951PEH7</accession>
<feature type="domain" description="NACHT" evidence="2">
    <location>
        <begin position="134"/>
        <end position="287"/>
    </location>
</feature>
<dbReference type="PRINTS" id="PR00364">
    <property type="entry name" value="DISEASERSIST"/>
</dbReference>
<sequence>MAGRESFRATKTGIDLVDERRIKRGWTRKAANFAQAAHVGVGTLARFWDRSRRLDKVSIMGIFQAVGIHNWQDYVESAEASEASGGSRVFERSEASKPGSQPQIREGLPECPVFYGRSKDLTLLSGWVQTENYRVLAILGIGGLGKTAFAIKLVEMLLPQSDGVIWRSMQNAPLLPAFIAELLESLTDAPSITSRPIDRLIKQLQQQRILLVFDGWEALQGGGYAGVYREPYQDYALLLDELGRQPHKSCVIITSREKQKNLTLLGGSLRSHWLPGLEPAEAFQLLERKGLGNFATPEAEELVKRYRGNPLALQLAASVIRDQFGGNIAGFLAEKIYLDEELENILAQQTRSLSDSERYSLSVLAEAAEPIDREALCVRLSPVLSSLDCLKVLDSLERRSLMERTIELGQVLYSLQPMVRRHVQQSHS</sequence>
<evidence type="ECO:0000256" key="1">
    <source>
        <dbReference type="SAM" id="MobiDB-lite"/>
    </source>
</evidence>
<evidence type="ECO:0000313" key="3">
    <source>
        <dbReference type="EMBL" id="MBW4467553.1"/>
    </source>
</evidence>
<dbReference type="GO" id="GO:0043531">
    <property type="term" value="F:ADP binding"/>
    <property type="evidence" value="ECO:0007669"/>
    <property type="project" value="InterPro"/>
</dbReference>
<dbReference type="PANTHER" id="PTHR47691:SF3">
    <property type="entry name" value="HTH-TYPE TRANSCRIPTIONAL REGULATOR RV0890C-RELATED"/>
    <property type="match status" value="1"/>
</dbReference>
<dbReference type="InterPro" id="IPR007111">
    <property type="entry name" value="NACHT_NTPase"/>
</dbReference>
<dbReference type="EMBL" id="JAHHHV010000078">
    <property type="protein sequence ID" value="MBW4467553.1"/>
    <property type="molecule type" value="Genomic_DNA"/>
</dbReference>
<dbReference type="SUPFAM" id="SSF52540">
    <property type="entry name" value="P-loop containing nucleoside triphosphate hydrolases"/>
    <property type="match status" value="1"/>
</dbReference>
<gene>
    <name evidence="3" type="ORF">KME07_19170</name>
</gene>
<name>A0A951PEH7_9CYAN</name>
<reference evidence="3" key="1">
    <citation type="submission" date="2021-05" db="EMBL/GenBank/DDBJ databases">
        <authorList>
            <person name="Pietrasiak N."/>
            <person name="Ward R."/>
            <person name="Stajich J.E."/>
            <person name="Kurbessoian T."/>
        </authorList>
    </citation>
    <scope>NUCLEOTIDE SEQUENCE</scope>
    <source>
        <strain evidence="3">GSE-TBD4-15B</strain>
    </source>
</reference>
<evidence type="ECO:0000259" key="2">
    <source>
        <dbReference type="Pfam" id="PF05729"/>
    </source>
</evidence>
<comment type="caution">
    <text evidence="3">The sequence shown here is derived from an EMBL/GenBank/DDBJ whole genome shotgun (WGS) entry which is preliminary data.</text>
</comment>
<dbReference type="InterPro" id="IPR027417">
    <property type="entry name" value="P-loop_NTPase"/>
</dbReference>
<feature type="region of interest" description="Disordered" evidence="1">
    <location>
        <begin position="85"/>
        <end position="105"/>
    </location>
</feature>